<dbReference type="EMBL" id="LYUD01000099">
    <property type="protein sequence ID" value="OAZ72432.1"/>
    <property type="molecule type" value="Genomic_DNA"/>
</dbReference>
<dbReference type="GO" id="GO:0006355">
    <property type="term" value="P:regulation of DNA-templated transcription"/>
    <property type="evidence" value="ECO:0007669"/>
    <property type="project" value="InterPro"/>
</dbReference>
<dbReference type="SUPFAM" id="SSF47598">
    <property type="entry name" value="Ribbon-helix-helix"/>
    <property type="match status" value="1"/>
</dbReference>
<comment type="caution">
    <text evidence="2">The sequence shown here is derived from an EMBL/GenBank/DDBJ whole genome shotgun (WGS) entry which is preliminary data.</text>
</comment>
<organism evidence="2 3">
    <name type="scientific">Acetobacter pasteurianus</name>
    <name type="common">Acetobacter turbidans</name>
    <dbReference type="NCBI Taxonomy" id="438"/>
    <lineage>
        <taxon>Bacteria</taxon>
        <taxon>Pseudomonadati</taxon>
        <taxon>Pseudomonadota</taxon>
        <taxon>Alphaproteobacteria</taxon>
        <taxon>Acetobacterales</taxon>
        <taxon>Acetobacteraceae</taxon>
        <taxon>Acetobacter</taxon>
    </lineage>
</organism>
<dbReference type="PATRIC" id="fig|438.15.peg.1119"/>
<dbReference type="Proteomes" id="UP000093796">
    <property type="component" value="Unassembled WGS sequence"/>
</dbReference>
<dbReference type="InterPro" id="IPR013321">
    <property type="entry name" value="Arc_rbn_hlx_hlx"/>
</dbReference>
<evidence type="ECO:0000313" key="2">
    <source>
        <dbReference type="EMBL" id="OAZ72432.1"/>
    </source>
</evidence>
<dbReference type="Pfam" id="PF03869">
    <property type="entry name" value="Arc"/>
    <property type="match status" value="1"/>
</dbReference>
<dbReference type="GO" id="GO:0003677">
    <property type="term" value="F:DNA binding"/>
    <property type="evidence" value="ECO:0007669"/>
    <property type="project" value="InterPro"/>
</dbReference>
<gene>
    <name evidence="2" type="ORF">SRCM100623_00971</name>
</gene>
<name>A0A1A0DCS4_ACEPA</name>
<evidence type="ECO:0000259" key="1">
    <source>
        <dbReference type="Pfam" id="PF03869"/>
    </source>
</evidence>
<dbReference type="RefSeq" id="WP_081273906.1">
    <property type="nucleotide sequence ID" value="NZ_LYUD01000099.1"/>
</dbReference>
<dbReference type="OrthoDB" id="7284266at2"/>
<dbReference type="AlphaFoldDB" id="A0A1A0DCS4"/>
<sequence>MKIRLPPDVHAYVKEVSKQQERSMNSHIIFLLRQEMEKKEEQE</sequence>
<accession>A0A1A0DCS4</accession>
<protein>
    <recommendedName>
        <fullName evidence="1">Arc-like DNA binding domain-containing protein</fullName>
    </recommendedName>
</protein>
<evidence type="ECO:0000313" key="3">
    <source>
        <dbReference type="Proteomes" id="UP000093796"/>
    </source>
</evidence>
<proteinExistence type="predicted"/>
<dbReference type="InterPro" id="IPR010985">
    <property type="entry name" value="Ribbon_hlx_hlx"/>
</dbReference>
<dbReference type="InterPro" id="IPR005569">
    <property type="entry name" value="Arc_DNA-bd_dom"/>
</dbReference>
<reference evidence="2 3" key="1">
    <citation type="submission" date="2016-05" db="EMBL/GenBank/DDBJ databases">
        <title>Genome sequencing of Acetobacter pasteurianus strain SRCM100623.</title>
        <authorList>
            <person name="Song Y.R."/>
        </authorList>
    </citation>
    <scope>NUCLEOTIDE SEQUENCE [LARGE SCALE GENOMIC DNA]</scope>
    <source>
        <strain evidence="2 3">SRCM100623</strain>
    </source>
</reference>
<feature type="domain" description="Arc-like DNA binding" evidence="1">
    <location>
        <begin position="3"/>
        <end position="38"/>
    </location>
</feature>
<dbReference type="Gene3D" id="1.10.1220.10">
    <property type="entry name" value="Met repressor-like"/>
    <property type="match status" value="1"/>
</dbReference>